<sequence>MKLYYHPHCLFEMFFKARANTKVIEGTEDIEGTQAIPLFLFHTHPTFTIIGWDAVQEEDKEPILKFINELNELRANKEGGGAAKRTPKKKAEETGSSAKVDS</sequence>
<accession>A0A0N4VZB0</accession>
<dbReference type="AlphaFoldDB" id="A0A0N4VZB0"/>
<evidence type="ECO:0000313" key="4">
    <source>
        <dbReference type="WBParaSite" id="HPLM_0000263201-mRNA-1"/>
    </source>
</evidence>
<keyword evidence="3" id="KW-1185">Reference proteome</keyword>
<evidence type="ECO:0000313" key="2">
    <source>
        <dbReference type="EMBL" id="VDO15926.1"/>
    </source>
</evidence>
<reference evidence="2 3" key="2">
    <citation type="submission" date="2018-11" db="EMBL/GenBank/DDBJ databases">
        <authorList>
            <consortium name="Pathogen Informatics"/>
        </authorList>
    </citation>
    <scope>NUCLEOTIDE SEQUENCE [LARGE SCALE GENOMIC DNA]</scope>
    <source>
        <strain evidence="2 3">MHpl1</strain>
    </source>
</reference>
<feature type="region of interest" description="Disordered" evidence="1">
    <location>
        <begin position="76"/>
        <end position="102"/>
    </location>
</feature>
<protein>
    <submittedName>
        <fullName evidence="4">UAS domain-containing protein</fullName>
    </submittedName>
</protein>
<reference evidence="4" key="1">
    <citation type="submission" date="2017-02" db="UniProtKB">
        <authorList>
            <consortium name="WormBaseParasite"/>
        </authorList>
    </citation>
    <scope>IDENTIFICATION</scope>
</reference>
<evidence type="ECO:0000256" key="1">
    <source>
        <dbReference type="SAM" id="MobiDB-lite"/>
    </source>
</evidence>
<name>A0A0N4VZB0_HAEPC</name>
<gene>
    <name evidence="2" type="ORF">HPLM_LOCUS2628</name>
</gene>
<organism evidence="4">
    <name type="scientific">Haemonchus placei</name>
    <name type="common">Barber's pole worm</name>
    <dbReference type="NCBI Taxonomy" id="6290"/>
    <lineage>
        <taxon>Eukaryota</taxon>
        <taxon>Metazoa</taxon>
        <taxon>Ecdysozoa</taxon>
        <taxon>Nematoda</taxon>
        <taxon>Chromadorea</taxon>
        <taxon>Rhabditida</taxon>
        <taxon>Rhabditina</taxon>
        <taxon>Rhabditomorpha</taxon>
        <taxon>Strongyloidea</taxon>
        <taxon>Trichostrongylidae</taxon>
        <taxon>Haemonchus</taxon>
    </lineage>
</organism>
<dbReference type="WBParaSite" id="HPLM_0000263201-mRNA-1">
    <property type="protein sequence ID" value="HPLM_0000263201-mRNA-1"/>
    <property type="gene ID" value="HPLM_0000263201"/>
</dbReference>
<dbReference type="EMBL" id="UZAF01005959">
    <property type="protein sequence ID" value="VDO15926.1"/>
    <property type="molecule type" value="Genomic_DNA"/>
</dbReference>
<dbReference type="STRING" id="6290.A0A0N4VZB0"/>
<dbReference type="Proteomes" id="UP000268014">
    <property type="component" value="Unassembled WGS sequence"/>
</dbReference>
<dbReference type="OrthoDB" id="206088at2759"/>
<evidence type="ECO:0000313" key="3">
    <source>
        <dbReference type="Proteomes" id="UP000268014"/>
    </source>
</evidence>
<proteinExistence type="predicted"/>